<evidence type="ECO:0000256" key="1">
    <source>
        <dbReference type="SAM" id="MobiDB-lite"/>
    </source>
</evidence>
<reference evidence="2 3" key="2">
    <citation type="submission" date="2020-05" db="EMBL/GenBank/DDBJ databases">
        <title>Identification and distribution of gene clusters putatively required for synthesis of sphingolipid metabolism inhibitors in phylogenetically diverse species of the filamentous fungus Fusarium.</title>
        <authorList>
            <person name="Kim H.-S."/>
            <person name="Busman M."/>
            <person name="Brown D.W."/>
            <person name="Divon H."/>
            <person name="Uhlig S."/>
            <person name="Proctor R.H."/>
        </authorList>
    </citation>
    <scope>NUCLEOTIDE SEQUENCE [LARGE SCALE GENOMIC DNA]</scope>
    <source>
        <strain evidence="2 3">NRRL 25331</strain>
    </source>
</reference>
<evidence type="ECO:0000313" key="2">
    <source>
        <dbReference type="EMBL" id="KAF5686269.1"/>
    </source>
</evidence>
<evidence type="ECO:0000313" key="3">
    <source>
        <dbReference type="Proteomes" id="UP000572754"/>
    </source>
</evidence>
<reference evidence="3" key="1">
    <citation type="journal article" date="2020" name="BMC Genomics">
        <title>Correction to: Identification and distribution of gene clusters required for synthesis of sphingolipid metabolism inhibitors in diverse species of the filamentous fungus Fusarium.</title>
        <authorList>
            <person name="Kim H.S."/>
            <person name="Lohmar J.M."/>
            <person name="Busman M."/>
            <person name="Brown D.W."/>
            <person name="Naumann T.A."/>
            <person name="Divon H.H."/>
            <person name="Lysoe E."/>
            <person name="Uhlig S."/>
            <person name="Proctor R.H."/>
        </authorList>
    </citation>
    <scope>NUCLEOTIDE SEQUENCE [LARGE SCALE GENOMIC DNA]</scope>
    <source>
        <strain evidence="3">NRRL 25331</strain>
    </source>
</reference>
<keyword evidence="3" id="KW-1185">Reference proteome</keyword>
<comment type="caution">
    <text evidence="2">The sequence shown here is derived from an EMBL/GenBank/DDBJ whole genome shotgun (WGS) entry which is preliminary data.</text>
</comment>
<dbReference type="Proteomes" id="UP000572754">
    <property type="component" value="Unassembled WGS sequence"/>
</dbReference>
<gene>
    <name evidence="2" type="ORF">FCIRC_2987</name>
</gene>
<dbReference type="Gene3D" id="1.25.40.20">
    <property type="entry name" value="Ankyrin repeat-containing domain"/>
    <property type="match status" value="1"/>
</dbReference>
<accession>A0A8H5X9M5</accession>
<dbReference type="InterPro" id="IPR036770">
    <property type="entry name" value="Ankyrin_rpt-contain_sf"/>
</dbReference>
<feature type="region of interest" description="Disordered" evidence="1">
    <location>
        <begin position="174"/>
        <end position="202"/>
    </location>
</feature>
<dbReference type="AlphaFoldDB" id="A0A8H5X9M5"/>
<organism evidence="2 3">
    <name type="scientific">Fusarium circinatum</name>
    <name type="common">Pitch canker fungus</name>
    <name type="synonym">Gibberella circinata</name>
    <dbReference type="NCBI Taxonomy" id="48490"/>
    <lineage>
        <taxon>Eukaryota</taxon>
        <taxon>Fungi</taxon>
        <taxon>Dikarya</taxon>
        <taxon>Ascomycota</taxon>
        <taxon>Pezizomycotina</taxon>
        <taxon>Sordariomycetes</taxon>
        <taxon>Hypocreomycetidae</taxon>
        <taxon>Hypocreales</taxon>
        <taxon>Nectriaceae</taxon>
        <taxon>Fusarium</taxon>
        <taxon>Fusarium fujikuroi species complex</taxon>
    </lineage>
</organism>
<protein>
    <recommendedName>
        <fullName evidence="4">Ankyrin repeat protein</fullName>
    </recommendedName>
</protein>
<name>A0A8H5X9M5_FUSCI</name>
<dbReference type="EMBL" id="JAAQPE010000097">
    <property type="protein sequence ID" value="KAF5686269.1"/>
    <property type="molecule type" value="Genomic_DNA"/>
</dbReference>
<dbReference type="SUPFAM" id="SSF48403">
    <property type="entry name" value="Ankyrin repeat"/>
    <property type="match status" value="1"/>
</dbReference>
<sequence>MAEAFGIAGSAFGTVSLGIQLFTEISNYLSSVEGRDEDLERAKTYALDFHSSLIALETLASTTGISDSDLERVINQGQANCASAIKNLSKMVAELKGQGPIPNSRTSKARNLYIKLKYPFKKQNLENLEKQLFNTVSVLKFALTILQLNSTRIIQMSVQSMERAMSSHLTRLLNPHRDGNVTETSSESAISLRDPTSKTPVSGIRETRYQNGAILTMDSFCVCRKNFKWRERRQWGPFIIENEMSFTDYHSPGCPLSTQEPLEQQTKRTLKFPIPFVQGRWRTAIQFSHFFTSGIGGMGFGQSLACAKMVDGDQSPSFKIVQVAMHPSDRLTNEDRETLFLSCYRRLKWCFATRRASITDVDQYGRSIVDHTTRIIREHDSGEISLIEEGLQVFYLEFGQLSRLILLEDNDKVQNHLKKYPLSINEVNYLGQTPIHIAVQIQNARILSELVNHADGKVLNTKDNNGHYAIDLAIDALIHARRSVTEPESTVCNGCEVLNVLLRSESAIFRNSVKLAMQLPWFHGIRACIEGQKNIIRSLASRRKNLKTLAHRELTPAERQSLKFCQASILDQNAAQTQRFLEAKKCQVPIHLKVYDDDESPEDSESVYLLISHGDVADSALQSGFFMPMTLFDDVFRSLAEFLNRGPRGLQRQDFLFSSYICWLVDHGGDLHSTISTLWGYTTAAHYFMAYLSTSSIDGIEAHGPLTTGDRHEIEEEDNSLLELLEKLVTEFEMERGNYADLLSFARQYWAPRMEAVHQEIESCILTETQLQSAEAVGVVWECYGPQLPLCSDGLTIDEENEEEVSELEKVLRELDEIATDPARPSLV</sequence>
<proteinExistence type="predicted"/>
<evidence type="ECO:0008006" key="4">
    <source>
        <dbReference type="Google" id="ProtNLM"/>
    </source>
</evidence>